<dbReference type="PhylomeDB" id="A0A060TG33"/>
<evidence type="ECO:0000256" key="3">
    <source>
        <dbReference type="ARBA" id="ARBA00017689"/>
    </source>
</evidence>
<evidence type="ECO:0000256" key="6">
    <source>
        <dbReference type="ARBA" id="ARBA00022989"/>
    </source>
</evidence>
<evidence type="ECO:0000313" key="10">
    <source>
        <dbReference type="EMBL" id="CDP37807.1"/>
    </source>
</evidence>
<accession>A0A060TG33</accession>
<evidence type="ECO:0000256" key="2">
    <source>
        <dbReference type="ARBA" id="ARBA00009575"/>
    </source>
</evidence>
<keyword evidence="8" id="KW-0472">Membrane</keyword>
<evidence type="ECO:0000256" key="5">
    <source>
        <dbReference type="ARBA" id="ARBA00022792"/>
    </source>
</evidence>
<name>A0A060TG33_BLAAD</name>
<dbReference type="PANTHER" id="PTHR31586">
    <property type="entry name" value="CYTOCHROME C OXIDASE PROTEIN 20"/>
    <property type="match status" value="1"/>
</dbReference>
<comment type="subcellular location">
    <subcellularLocation>
        <location evidence="1">Mitochondrion inner membrane</location>
    </subcellularLocation>
</comment>
<dbReference type="InterPro" id="IPR022533">
    <property type="entry name" value="Cox20"/>
</dbReference>
<dbReference type="GO" id="GO:0005743">
    <property type="term" value="C:mitochondrial inner membrane"/>
    <property type="evidence" value="ECO:0007669"/>
    <property type="project" value="UniProtKB-SubCell"/>
</dbReference>
<evidence type="ECO:0000256" key="1">
    <source>
        <dbReference type="ARBA" id="ARBA00004273"/>
    </source>
</evidence>
<sequence>MSRRSIFIGSWPFINFTGPADTEYIMWGWFKGKKTDEGSEPIAQEPKDSKEVTDAKLSKNRDGKDKKAGTELLEDRPPKFEDNPMMKRLHEQAEADKQKGVLQRALGTIRAQDFLRIPSIPCMGQAIGTGVAMGGVCFGVLRFMRRSPSALNWGVGSFFLGSVVSWEACRYKIRRAAHVSKQPEVKTIDRS</sequence>
<evidence type="ECO:0000256" key="8">
    <source>
        <dbReference type="ARBA" id="ARBA00023136"/>
    </source>
</evidence>
<feature type="region of interest" description="Disordered" evidence="9">
    <location>
        <begin position="36"/>
        <end position="83"/>
    </location>
</feature>
<dbReference type="EMBL" id="HG937694">
    <property type="protein sequence ID" value="CDP37807.1"/>
    <property type="molecule type" value="Genomic_DNA"/>
</dbReference>
<dbReference type="Pfam" id="PF12597">
    <property type="entry name" value="Cox20"/>
    <property type="match status" value="1"/>
</dbReference>
<dbReference type="PANTHER" id="PTHR31586:SF1">
    <property type="entry name" value="CYTOCHROME C OXIDASE ASSEMBLY PROTEIN COX20, MITOCHONDRIAL"/>
    <property type="match status" value="1"/>
</dbReference>
<gene>
    <name evidence="10" type="ORF">GNLVRS02_ARAD1D19932g</name>
</gene>
<dbReference type="GO" id="GO:0033617">
    <property type="term" value="P:mitochondrial respiratory chain complex IV assembly"/>
    <property type="evidence" value="ECO:0007669"/>
    <property type="project" value="InterPro"/>
</dbReference>
<evidence type="ECO:0000256" key="7">
    <source>
        <dbReference type="ARBA" id="ARBA00023128"/>
    </source>
</evidence>
<evidence type="ECO:0000256" key="9">
    <source>
        <dbReference type="SAM" id="MobiDB-lite"/>
    </source>
</evidence>
<feature type="compositionally biased region" description="Basic and acidic residues" evidence="9">
    <location>
        <begin position="45"/>
        <end position="83"/>
    </location>
</feature>
<reference evidence="10" key="1">
    <citation type="submission" date="2014-02" db="EMBL/GenBank/DDBJ databases">
        <authorList>
            <person name="Genoscope - CEA"/>
        </authorList>
    </citation>
    <scope>NUCLEOTIDE SEQUENCE</scope>
    <source>
        <strain evidence="10">LS3</strain>
    </source>
</reference>
<proteinExistence type="inferred from homology"/>
<keyword evidence="5" id="KW-0999">Mitochondrion inner membrane</keyword>
<organism evidence="10">
    <name type="scientific">Blastobotrys adeninivorans</name>
    <name type="common">Yeast</name>
    <name type="synonym">Arxula adeninivorans</name>
    <dbReference type="NCBI Taxonomy" id="409370"/>
    <lineage>
        <taxon>Eukaryota</taxon>
        <taxon>Fungi</taxon>
        <taxon>Dikarya</taxon>
        <taxon>Ascomycota</taxon>
        <taxon>Saccharomycotina</taxon>
        <taxon>Dipodascomycetes</taxon>
        <taxon>Dipodascales</taxon>
        <taxon>Trichomonascaceae</taxon>
        <taxon>Blastobotrys</taxon>
    </lineage>
</organism>
<comment type="similarity">
    <text evidence="2">Belongs to the COX20 family.</text>
</comment>
<keyword evidence="7" id="KW-0496">Mitochondrion</keyword>
<protein>
    <recommendedName>
        <fullName evidence="3">Cytochrome c oxidase assembly protein COX20, mitochondrial</fullName>
    </recommendedName>
</protein>
<dbReference type="AlphaFoldDB" id="A0A060TG33"/>
<keyword evidence="4" id="KW-0812">Transmembrane</keyword>
<reference evidence="10" key="2">
    <citation type="submission" date="2014-06" db="EMBL/GenBank/DDBJ databases">
        <title>The complete genome of Blastobotrys (Arxula) adeninivorans LS3 - a yeast of biotechnological interest.</title>
        <authorList>
            <person name="Kunze G."/>
            <person name="Gaillardin C."/>
            <person name="Czernicka M."/>
            <person name="Durrens P."/>
            <person name="Martin T."/>
            <person name="Boer E."/>
            <person name="Gabaldon T."/>
            <person name="Cruz J."/>
            <person name="Talla E."/>
            <person name="Marck C."/>
            <person name="Goffeau A."/>
            <person name="Barbe V."/>
            <person name="Baret P."/>
            <person name="Baronian K."/>
            <person name="Beier S."/>
            <person name="Bleykasten C."/>
            <person name="Bode R."/>
            <person name="Casaregola S."/>
            <person name="Despons L."/>
            <person name="Fairhead C."/>
            <person name="Giersberg M."/>
            <person name="Gierski P."/>
            <person name="Hahnel U."/>
            <person name="Hartmann A."/>
            <person name="Jankowska D."/>
            <person name="Jubin C."/>
            <person name="Jung P."/>
            <person name="Lafontaine I."/>
            <person name="Leh-Louis V."/>
            <person name="Lemaire M."/>
            <person name="Marcet-Houben M."/>
            <person name="Mascher M."/>
            <person name="Morel G."/>
            <person name="Richard G.-F."/>
            <person name="Riechen J."/>
            <person name="Sacerdot C."/>
            <person name="Sarkar A."/>
            <person name="Savel G."/>
            <person name="Schacherer J."/>
            <person name="Sherman D."/>
            <person name="Straub M.-L."/>
            <person name="Stein N."/>
            <person name="Thierry A."/>
            <person name="Trautwein-Schult A."/>
            <person name="Westhof E."/>
            <person name="Worch S."/>
            <person name="Dujon B."/>
            <person name="Souciet J.-L."/>
            <person name="Wincker P."/>
            <person name="Scholz U."/>
            <person name="Neuveglise N."/>
        </authorList>
    </citation>
    <scope>NUCLEOTIDE SEQUENCE</scope>
    <source>
        <strain evidence="10">LS3</strain>
    </source>
</reference>
<keyword evidence="6" id="KW-1133">Transmembrane helix</keyword>
<evidence type="ECO:0000256" key="4">
    <source>
        <dbReference type="ARBA" id="ARBA00022692"/>
    </source>
</evidence>